<dbReference type="Pfam" id="PF03321">
    <property type="entry name" value="GH3"/>
    <property type="match status" value="1"/>
</dbReference>
<evidence type="ECO:0000313" key="3">
    <source>
        <dbReference type="EMBL" id="XBH03737.1"/>
    </source>
</evidence>
<proteinExistence type="predicted"/>
<feature type="domain" description="GH3 middle" evidence="1">
    <location>
        <begin position="310"/>
        <end position="378"/>
    </location>
</feature>
<dbReference type="RefSeq" id="WP_406696477.1">
    <property type="nucleotide sequence ID" value="NZ_CP155447.1"/>
</dbReference>
<dbReference type="InterPro" id="IPR004993">
    <property type="entry name" value="GH3"/>
</dbReference>
<dbReference type="EMBL" id="CP155447">
    <property type="protein sequence ID" value="XBH03737.1"/>
    <property type="molecule type" value="Genomic_DNA"/>
</dbReference>
<dbReference type="GO" id="GO:0016881">
    <property type="term" value="F:acid-amino acid ligase activity"/>
    <property type="evidence" value="ECO:0007669"/>
    <property type="project" value="TreeGrafter"/>
</dbReference>
<feature type="domain" description="GH3 C-terminal" evidence="2">
    <location>
        <begin position="393"/>
        <end position="500"/>
    </location>
</feature>
<evidence type="ECO:0000259" key="2">
    <source>
        <dbReference type="Pfam" id="PF23572"/>
    </source>
</evidence>
<accession>A0AAU7CFM5</accession>
<organism evidence="3">
    <name type="scientific">Singulisphaera sp. Ch08</name>
    <dbReference type="NCBI Taxonomy" id="3120278"/>
    <lineage>
        <taxon>Bacteria</taxon>
        <taxon>Pseudomonadati</taxon>
        <taxon>Planctomycetota</taxon>
        <taxon>Planctomycetia</taxon>
        <taxon>Isosphaerales</taxon>
        <taxon>Isosphaeraceae</taxon>
        <taxon>Singulisphaera</taxon>
    </lineage>
</organism>
<evidence type="ECO:0000259" key="1">
    <source>
        <dbReference type="Pfam" id="PF23571"/>
    </source>
</evidence>
<reference evidence="3" key="1">
    <citation type="submission" date="2024-05" db="EMBL/GenBank/DDBJ databases">
        <title>Planctomycetes of the genus Singulisphaera possess chitinolytic capabilities.</title>
        <authorList>
            <person name="Ivanova A."/>
        </authorList>
    </citation>
    <scope>NUCLEOTIDE SEQUENCE</scope>
    <source>
        <strain evidence="3">Ch08T</strain>
    </source>
</reference>
<dbReference type="PANTHER" id="PTHR31901:SF9">
    <property type="entry name" value="GH3 DOMAIN-CONTAINING PROTEIN"/>
    <property type="match status" value="1"/>
</dbReference>
<name>A0AAU7CFM5_9BACT</name>
<dbReference type="GO" id="GO:0005737">
    <property type="term" value="C:cytoplasm"/>
    <property type="evidence" value="ECO:0007669"/>
    <property type="project" value="TreeGrafter"/>
</dbReference>
<sequence length="528" mass="58816">MSLLFPLVSLAGSRPVRSVVNRTFHWNAHRRVQQLASAHATLVQERMLMRLVGKAKGTRFGRDHRFASIRSVANFQDAVPLRTYDDLWRQYLRDQYPIFDNLTWPGRIPYLALTSGTTQGATKFIPVSRAMLASNLTAARTMVSYHLAHVPDSRLFHGRLFFLGGSSDLEQPAPGVRQGDLSGIASKEVSELLRPYTFPPLKLALEPDWDRKLALLAERSLREPITLVGGVPSWLLALFQRLLDLSGKTTIAEVWPRLEVVVHGGVKFDPYREAFAKVLGSPRIRLQESYPCSEGFIAFGDPATGHLRLLFDHGIFYEFVPVDELESDRPTRHWLGNVQVGVNYAIVVSTCAGMWSHVIGDTVRFESVDPPLLTFTGRTKYTLSAFGEHLISEEVEAAVANASGRTGASVREWHVGPVFHGALGHHLFIFEFLNPPEDLPAFRRALDSDLAVRNADYQAHRVEGVGLPLPAFIVSRPGGFDAWMRSRGKLGGQHKVPRMDNAGELTHQLAEFLRTQGLVERELPLGGA</sequence>
<dbReference type="InterPro" id="IPR055378">
    <property type="entry name" value="GH3_C"/>
</dbReference>
<dbReference type="Pfam" id="PF23572">
    <property type="entry name" value="GH3_C"/>
    <property type="match status" value="1"/>
</dbReference>
<protein>
    <submittedName>
        <fullName evidence="3">GH3 auxin-responsive promoter family protein</fullName>
    </submittedName>
</protein>
<dbReference type="Pfam" id="PF23571">
    <property type="entry name" value="GH3_M"/>
    <property type="match status" value="1"/>
</dbReference>
<dbReference type="SUPFAM" id="SSF56801">
    <property type="entry name" value="Acetyl-CoA synthetase-like"/>
    <property type="match status" value="1"/>
</dbReference>
<gene>
    <name evidence="3" type="ORF">V5E97_36345</name>
</gene>
<dbReference type="PANTHER" id="PTHR31901">
    <property type="entry name" value="GH3 DOMAIN-CONTAINING PROTEIN"/>
    <property type="match status" value="1"/>
</dbReference>
<dbReference type="InterPro" id="IPR055377">
    <property type="entry name" value="GH3_M"/>
</dbReference>
<dbReference type="AlphaFoldDB" id="A0AAU7CFM5"/>